<evidence type="ECO:0000313" key="11">
    <source>
        <dbReference type="Proteomes" id="UP000297065"/>
    </source>
</evidence>
<organism evidence="10 11">
    <name type="scientific">Desulfovibrio desulfuricans</name>
    <dbReference type="NCBI Taxonomy" id="876"/>
    <lineage>
        <taxon>Bacteria</taxon>
        <taxon>Pseudomonadati</taxon>
        <taxon>Thermodesulfobacteriota</taxon>
        <taxon>Desulfovibrionia</taxon>
        <taxon>Desulfovibrionales</taxon>
        <taxon>Desulfovibrionaceae</taxon>
        <taxon>Desulfovibrio</taxon>
    </lineage>
</organism>
<keyword evidence="5 7" id="KW-1133">Transmembrane helix</keyword>
<dbReference type="GO" id="GO:0015086">
    <property type="term" value="F:cadmium ion transmembrane transporter activity"/>
    <property type="evidence" value="ECO:0007669"/>
    <property type="project" value="TreeGrafter"/>
</dbReference>
<comment type="subcellular location">
    <subcellularLocation>
        <location evidence="1">Membrane</location>
        <topology evidence="1">Multi-pass membrane protein</topology>
    </subcellularLocation>
</comment>
<feature type="transmembrane region" description="Helical" evidence="7">
    <location>
        <begin position="83"/>
        <end position="101"/>
    </location>
</feature>
<evidence type="ECO:0000256" key="6">
    <source>
        <dbReference type="ARBA" id="ARBA00023136"/>
    </source>
</evidence>
<dbReference type="Gene3D" id="1.20.1510.10">
    <property type="entry name" value="Cation efflux protein transmembrane domain"/>
    <property type="match status" value="1"/>
</dbReference>
<dbReference type="GO" id="GO:0006882">
    <property type="term" value="P:intracellular zinc ion homeostasis"/>
    <property type="evidence" value="ECO:0007669"/>
    <property type="project" value="TreeGrafter"/>
</dbReference>
<dbReference type="InterPro" id="IPR027470">
    <property type="entry name" value="Cation_efflux_CTD"/>
</dbReference>
<evidence type="ECO:0000256" key="2">
    <source>
        <dbReference type="ARBA" id="ARBA00008114"/>
    </source>
</evidence>
<dbReference type="GO" id="GO:0015093">
    <property type="term" value="F:ferrous iron transmembrane transporter activity"/>
    <property type="evidence" value="ECO:0007669"/>
    <property type="project" value="TreeGrafter"/>
</dbReference>
<dbReference type="InterPro" id="IPR050291">
    <property type="entry name" value="CDF_Transporter"/>
</dbReference>
<evidence type="ECO:0000259" key="9">
    <source>
        <dbReference type="Pfam" id="PF16916"/>
    </source>
</evidence>
<dbReference type="SUPFAM" id="SSF161111">
    <property type="entry name" value="Cation efflux protein transmembrane domain-like"/>
    <property type="match status" value="1"/>
</dbReference>
<feature type="transmembrane region" description="Helical" evidence="7">
    <location>
        <begin position="40"/>
        <end position="62"/>
    </location>
</feature>
<keyword evidence="3" id="KW-0813">Transport</keyword>
<dbReference type="SUPFAM" id="SSF160240">
    <property type="entry name" value="Cation efflux protein cytoplasmic domain-like"/>
    <property type="match status" value="3"/>
</dbReference>
<evidence type="ECO:0000259" key="8">
    <source>
        <dbReference type="Pfam" id="PF01545"/>
    </source>
</evidence>
<dbReference type="InterPro" id="IPR036837">
    <property type="entry name" value="Cation_efflux_CTD_sf"/>
</dbReference>
<reference evidence="10 11" key="1">
    <citation type="submission" date="2019-02" db="EMBL/GenBank/DDBJ databases">
        <title>Complete Genome Sequence of Desulfovibrio desulfuricans IC1, a Sulfonate Utilizing Anaerobe.</title>
        <authorList>
            <person name="Day L.A."/>
            <person name="De Leon K.B."/>
            <person name="Wall J.D."/>
        </authorList>
    </citation>
    <scope>NUCLEOTIDE SEQUENCE [LARGE SCALE GENOMIC DNA]</scope>
    <source>
        <strain evidence="10 11">IC1</strain>
    </source>
</reference>
<gene>
    <name evidence="10" type="ORF">DDIC_06415</name>
</gene>
<dbReference type="RefSeq" id="WP_136399673.1">
    <property type="nucleotide sequence ID" value="NZ_CP036295.1"/>
</dbReference>
<evidence type="ECO:0000256" key="4">
    <source>
        <dbReference type="ARBA" id="ARBA00022692"/>
    </source>
</evidence>
<proteinExistence type="inferred from homology"/>
<keyword evidence="6 7" id="KW-0472">Membrane</keyword>
<comment type="similarity">
    <text evidence="2">Belongs to the cation diffusion facilitator (CDF) transporter (TC 2.A.4) family.</text>
</comment>
<keyword evidence="4 7" id="KW-0812">Transmembrane</keyword>
<dbReference type="AlphaFoldDB" id="A0A4P7UH48"/>
<dbReference type="Pfam" id="PF16916">
    <property type="entry name" value="ZT_dimer"/>
    <property type="match status" value="3"/>
</dbReference>
<dbReference type="NCBIfam" id="TIGR01297">
    <property type="entry name" value="CDF"/>
    <property type="match status" value="1"/>
</dbReference>
<dbReference type="EMBL" id="CP036295">
    <property type="protein sequence ID" value="QCC85515.1"/>
    <property type="molecule type" value="Genomic_DNA"/>
</dbReference>
<name>A0A4P7UH48_DESDE</name>
<evidence type="ECO:0000256" key="7">
    <source>
        <dbReference type="SAM" id="Phobius"/>
    </source>
</evidence>
<accession>A0A4P7UH48</accession>
<dbReference type="Pfam" id="PF01545">
    <property type="entry name" value="Cation_efflux"/>
    <property type="match status" value="1"/>
</dbReference>
<sequence>MTMLNSGADEKSRAAMFSLLAALALTSVKLAVGLYTNSLGILSEALHSGLDLLAAALTLAAIKISSKPADSRHPYGHGKAENLSALAQTVLLFVTCAWVVYEGVHRLTSGASPVVPSLWGVGVMAFSMAIDINRVRVLRRVAKNFNSQALEADALHFSTDILSSAVVLVGVFAVWLAQALQLPAPVSRVLSQADTVAALLVAAIIFRASMHMAADAVDMLMDSGSAHASEAIVAGVKKIAGISEVTRVRVRTSGPQSFVDLTVGVAPGLKVSDGHRLAHEAEEAVAAVLPGADVTVHVEPRKSCRIDENNPFVLVQLAASEHGLAVHDVHVLSADTACHIELHVELPGQMPFDRAYARVKAFEDSLRETLPGVEIVSHLEPKAPSAALESGASVSLPFSEMAWREIEAAVGNEPLACTPHKFSTYVLPEQGVCISFHCNVSVGLSVEEAHNVCSRLEKRIRAAVPQLGRLSIHMEPAVDSGNAKT</sequence>
<evidence type="ECO:0000256" key="1">
    <source>
        <dbReference type="ARBA" id="ARBA00004141"/>
    </source>
</evidence>
<dbReference type="PANTHER" id="PTHR43840">
    <property type="entry name" value="MITOCHONDRIAL METAL TRANSPORTER 1-RELATED"/>
    <property type="match status" value="1"/>
</dbReference>
<protein>
    <submittedName>
        <fullName evidence="10">Cation transporter</fullName>
    </submittedName>
</protein>
<feature type="domain" description="Cation efflux protein transmembrane" evidence="8">
    <location>
        <begin position="16"/>
        <end position="221"/>
    </location>
</feature>
<feature type="domain" description="Cation efflux protein cytoplasmic" evidence="9">
    <location>
        <begin position="404"/>
        <end position="476"/>
    </location>
</feature>
<evidence type="ECO:0000313" key="10">
    <source>
        <dbReference type="EMBL" id="QCC85515.1"/>
    </source>
</evidence>
<dbReference type="Proteomes" id="UP000297065">
    <property type="component" value="Chromosome"/>
</dbReference>
<evidence type="ECO:0000256" key="3">
    <source>
        <dbReference type="ARBA" id="ARBA00022448"/>
    </source>
</evidence>
<dbReference type="OrthoDB" id="9806522at2"/>
<feature type="domain" description="Cation efflux protein cytoplasmic" evidence="9">
    <location>
        <begin position="320"/>
        <end position="381"/>
    </location>
</feature>
<evidence type="ECO:0000256" key="5">
    <source>
        <dbReference type="ARBA" id="ARBA00022989"/>
    </source>
</evidence>
<dbReference type="GO" id="GO:0005886">
    <property type="term" value="C:plasma membrane"/>
    <property type="evidence" value="ECO:0007669"/>
    <property type="project" value="TreeGrafter"/>
</dbReference>
<dbReference type="InterPro" id="IPR002524">
    <property type="entry name" value="Cation_efflux"/>
</dbReference>
<feature type="domain" description="Cation efflux protein cytoplasmic" evidence="9">
    <location>
        <begin position="230"/>
        <end position="300"/>
    </location>
</feature>
<dbReference type="Gene3D" id="3.30.70.1350">
    <property type="entry name" value="Cation efflux protein, cytoplasmic domain"/>
    <property type="match status" value="3"/>
</dbReference>
<dbReference type="PANTHER" id="PTHR43840:SF15">
    <property type="entry name" value="MITOCHONDRIAL METAL TRANSPORTER 1-RELATED"/>
    <property type="match status" value="1"/>
</dbReference>
<feature type="transmembrane region" description="Helical" evidence="7">
    <location>
        <begin position="113"/>
        <end position="133"/>
    </location>
</feature>
<dbReference type="GO" id="GO:0015341">
    <property type="term" value="F:zinc efflux antiporter activity"/>
    <property type="evidence" value="ECO:0007669"/>
    <property type="project" value="TreeGrafter"/>
</dbReference>
<feature type="transmembrane region" description="Helical" evidence="7">
    <location>
        <begin position="154"/>
        <end position="177"/>
    </location>
</feature>
<dbReference type="InterPro" id="IPR027469">
    <property type="entry name" value="Cation_efflux_TMD_sf"/>
</dbReference>
<dbReference type="InterPro" id="IPR058533">
    <property type="entry name" value="Cation_efflux_TM"/>
</dbReference>